<dbReference type="CDD" id="cd04189">
    <property type="entry name" value="G1P_TT_long"/>
    <property type="match status" value="1"/>
</dbReference>
<dbReference type="NCBIfam" id="TIGR01208">
    <property type="entry name" value="rmlA_long"/>
    <property type="match status" value="1"/>
</dbReference>
<evidence type="ECO:0000259" key="1">
    <source>
        <dbReference type="Pfam" id="PF00483"/>
    </source>
</evidence>
<evidence type="ECO:0000313" key="3">
    <source>
        <dbReference type="Proteomes" id="UP000053127"/>
    </source>
</evidence>
<dbReference type="Proteomes" id="UP000053127">
    <property type="component" value="Unassembled WGS sequence"/>
</dbReference>
<protein>
    <submittedName>
        <fullName evidence="2">Glucose-1-phosphate thymidylyltransferase</fullName>
    </submittedName>
</protein>
<dbReference type="InterPro" id="IPR029044">
    <property type="entry name" value="Nucleotide-diphossugar_trans"/>
</dbReference>
<dbReference type="InterPro" id="IPR005835">
    <property type="entry name" value="NTP_transferase_dom"/>
</dbReference>
<sequence length="356" mass="37794">MKALVLAAGTGSRLRPVTHTGAKQLVPVANKPVLFYALEAIAAARVTDVGIVVGPSADDIREAVDDGSHFGLDVTYIRQEEPLGLAHAVQVSQDFLGDDDFLMYLGDNFVGEGVAHVAAEFRRQRPAAQILLTAVADPTAFGVAELDAEGRVVSLEEKPRVPKSDLAVMGVYLFTSAIHEAIREIKPSARGELEITHAIQWLIEDGRDVRSTISTGYWRDTGNVADMLDVNRHVLDSTVVDHRVAGDVDADSRLTGRVHVAPGARVVRSRIEGPVVIGPGAVVVGSRIGPHTSIAEDCEITGSDIESSIVLCGSTVRDVPAIAASLIGRHTSVVSARPGETHQLVLGDHTRVTLAS</sequence>
<dbReference type="Gene3D" id="2.160.10.10">
    <property type="entry name" value="Hexapeptide repeat proteins"/>
    <property type="match status" value="1"/>
</dbReference>
<dbReference type="Pfam" id="PF00483">
    <property type="entry name" value="NTP_transferase"/>
    <property type="match status" value="1"/>
</dbReference>
<dbReference type="EMBL" id="LMWN01000049">
    <property type="protein sequence ID" value="KUN00448.1"/>
    <property type="molecule type" value="Genomic_DNA"/>
</dbReference>
<dbReference type="STRING" id="67386.AQI95_34690"/>
<evidence type="ECO:0000313" key="2">
    <source>
        <dbReference type="EMBL" id="KUN00448.1"/>
    </source>
</evidence>
<keyword evidence="3" id="KW-1185">Reference proteome</keyword>
<feature type="domain" description="Nucleotidyl transferase" evidence="1">
    <location>
        <begin position="2"/>
        <end position="236"/>
    </location>
</feature>
<dbReference type="PANTHER" id="PTHR42883:SF2">
    <property type="entry name" value="THYMIDYLYLTRANSFERASE"/>
    <property type="match status" value="1"/>
</dbReference>
<dbReference type="Gene3D" id="3.90.550.10">
    <property type="entry name" value="Spore Coat Polysaccharide Biosynthesis Protein SpsA, Chain A"/>
    <property type="match status" value="1"/>
</dbReference>
<dbReference type="RefSeq" id="WP_067133442.1">
    <property type="nucleotide sequence ID" value="NZ_KQ948223.1"/>
</dbReference>
<dbReference type="OrthoDB" id="9803871at2"/>
<dbReference type="InterPro" id="IPR005908">
    <property type="entry name" value="G1P_thy_trans_l"/>
</dbReference>
<proteinExistence type="predicted"/>
<accession>A0A117PZ86</accession>
<comment type="caution">
    <text evidence="2">The sequence shown here is derived from an EMBL/GenBank/DDBJ whole genome shotgun (WGS) entry which is preliminary data.</text>
</comment>
<name>A0A117PZ86_9ACTN</name>
<dbReference type="AlphaFoldDB" id="A0A117PZ86"/>
<dbReference type="SUPFAM" id="SSF53448">
    <property type="entry name" value="Nucleotide-diphospho-sugar transferases"/>
    <property type="match status" value="1"/>
</dbReference>
<organism evidence="2 3">
    <name type="scientific">Streptomyces yokosukanensis</name>
    <dbReference type="NCBI Taxonomy" id="67386"/>
    <lineage>
        <taxon>Bacteria</taxon>
        <taxon>Bacillati</taxon>
        <taxon>Actinomycetota</taxon>
        <taxon>Actinomycetes</taxon>
        <taxon>Kitasatosporales</taxon>
        <taxon>Streptomycetaceae</taxon>
        <taxon>Streptomyces</taxon>
    </lineage>
</organism>
<dbReference type="GO" id="GO:0016740">
    <property type="term" value="F:transferase activity"/>
    <property type="evidence" value="ECO:0007669"/>
    <property type="project" value="UniProtKB-KW"/>
</dbReference>
<gene>
    <name evidence="2" type="ORF">AQI95_34690</name>
</gene>
<keyword evidence="2" id="KW-0808">Transferase</keyword>
<dbReference type="PANTHER" id="PTHR42883">
    <property type="entry name" value="GLUCOSE-1-PHOSPHATE THYMIDYLTRANSFERASE"/>
    <property type="match status" value="1"/>
</dbReference>
<reference evidence="2 3" key="1">
    <citation type="submission" date="2015-10" db="EMBL/GenBank/DDBJ databases">
        <title>Draft genome sequence of Streptomyces yokosukanensis DSM 40224, type strain for the species Streptomyces yokosukanensis.</title>
        <authorList>
            <person name="Ruckert C."/>
            <person name="Winkler A."/>
            <person name="Kalinowski J."/>
            <person name="Kampfer P."/>
            <person name="Glaeser S."/>
        </authorList>
    </citation>
    <scope>NUCLEOTIDE SEQUENCE [LARGE SCALE GENOMIC DNA]</scope>
    <source>
        <strain evidence="2 3">DSM 40224</strain>
    </source>
</reference>